<feature type="transmembrane region" description="Helical" evidence="6">
    <location>
        <begin position="77"/>
        <end position="95"/>
    </location>
</feature>
<protein>
    <submittedName>
        <fullName evidence="7">Uncharacterized protein</fullName>
    </submittedName>
</protein>
<keyword evidence="4 6" id="KW-1133">Transmembrane helix</keyword>
<dbReference type="PANTHER" id="PTHR31621">
    <property type="entry name" value="PROTEIN DMP3"/>
    <property type="match status" value="1"/>
</dbReference>
<dbReference type="PANTHER" id="PTHR31621:SF37">
    <property type="entry name" value="OS01G0882400 PROTEIN"/>
    <property type="match status" value="1"/>
</dbReference>
<evidence type="ECO:0000313" key="7">
    <source>
        <dbReference type="EMBL" id="GMH00304.1"/>
    </source>
</evidence>
<gene>
    <name evidence="7" type="ORF">Nepgr_002143</name>
</gene>
<organism evidence="7 8">
    <name type="scientific">Nepenthes gracilis</name>
    <name type="common">Slender pitcher plant</name>
    <dbReference type="NCBI Taxonomy" id="150966"/>
    <lineage>
        <taxon>Eukaryota</taxon>
        <taxon>Viridiplantae</taxon>
        <taxon>Streptophyta</taxon>
        <taxon>Embryophyta</taxon>
        <taxon>Tracheophyta</taxon>
        <taxon>Spermatophyta</taxon>
        <taxon>Magnoliopsida</taxon>
        <taxon>eudicotyledons</taxon>
        <taxon>Gunneridae</taxon>
        <taxon>Pentapetalae</taxon>
        <taxon>Caryophyllales</taxon>
        <taxon>Nepenthaceae</taxon>
        <taxon>Nepenthes</taxon>
    </lineage>
</organism>
<accession>A0AAD3RXK5</accession>
<evidence type="ECO:0000256" key="3">
    <source>
        <dbReference type="ARBA" id="ARBA00022692"/>
    </source>
</evidence>
<evidence type="ECO:0000256" key="5">
    <source>
        <dbReference type="ARBA" id="ARBA00023136"/>
    </source>
</evidence>
<dbReference type="GO" id="GO:0005737">
    <property type="term" value="C:cytoplasm"/>
    <property type="evidence" value="ECO:0007669"/>
    <property type="project" value="UniProtKB-ARBA"/>
</dbReference>
<sequence length="211" mass="23273">MGDSVIEDLIEAAVLDNFQYSQDDDGVDESHCMYVLNAILSGTARLNVVLPSFTILVFTTFAPIVTNEGTCGTLNRWLMGIFWAVSAASIVFLSITDSFKTATGKSYYGVATLNGIWTFNGGRKKPMVPSDYRLRWSDLFHSSLSLMAFLTFAGSHNDVIRCYYPQMPRKVSRTVSLVVGFAVSVVFVMLPPTRRGSATLSGSSRMPRSRH</sequence>
<dbReference type="EMBL" id="BSYO01000002">
    <property type="protein sequence ID" value="GMH00304.1"/>
    <property type="molecule type" value="Genomic_DNA"/>
</dbReference>
<comment type="caution">
    <text evidence="7">The sequence shown here is derived from an EMBL/GenBank/DDBJ whole genome shotgun (WGS) entry which is preliminary data.</text>
</comment>
<reference evidence="7" key="1">
    <citation type="submission" date="2023-05" db="EMBL/GenBank/DDBJ databases">
        <title>Nepenthes gracilis genome sequencing.</title>
        <authorList>
            <person name="Fukushima K."/>
        </authorList>
    </citation>
    <scope>NUCLEOTIDE SEQUENCE</scope>
    <source>
        <strain evidence="7">SING2019-196</strain>
    </source>
</reference>
<evidence type="ECO:0000256" key="2">
    <source>
        <dbReference type="ARBA" id="ARBA00008707"/>
    </source>
</evidence>
<evidence type="ECO:0000256" key="4">
    <source>
        <dbReference type="ARBA" id="ARBA00022989"/>
    </source>
</evidence>
<dbReference type="GO" id="GO:0016020">
    <property type="term" value="C:membrane"/>
    <property type="evidence" value="ECO:0007669"/>
    <property type="project" value="UniProtKB-SubCell"/>
</dbReference>
<evidence type="ECO:0000256" key="6">
    <source>
        <dbReference type="SAM" id="Phobius"/>
    </source>
</evidence>
<comment type="similarity">
    <text evidence="2">Belongs to the plant DMP1 protein family.</text>
</comment>
<evidence type="ECO:0000256" key="1">
    <source>
        <dbReference type="ARBA" id="ARBA00004141"/>
    </source>
</evidence>
<dbReference type="AlphaFoldDB" id="A0AAD3RXK5"/>
<comment type="subcellular location">
    <subcellularLocation>
        <location evidence="1">Membrane</location>
        <topology evidence="1">Multi-pass membrane protein</topology>
    </subcellularLocation>
</comment>
<evidence type="ECO:0000313" key="8">
    <source>
        <dbReference type="Proteomes" id="UP001279734"/>
    </source>
</evidence>
<feature type="transmembrane region" description="Helical" evidence="6">
    <location>
        <begin position="44"/>
        <end position="65"/>
    </location>
</feature>
<keyword evidence="5 6" id="KW-0472">Membrane</keyword>
<dbReference type="InterPro" id="IPR007770">
    <property type="entry name" value="DMP"/>
</dbReference>
<dbReference type="Proteomes" id="UP001279734">
    <property type="component" value="Unassembled WGS sequence"/>
</dbReference>
<dbReference type="Pfam" id="PF05078">
    <property type="entry name" value="DUF679"/>
    <property type="match status" value="1"/>
</dbReference>
<name>A0AAD3RXK5_NEPGR</name>
<proteinExistence type="inferred from homology"/>
<feature type="transmembrane region" description="Helical" evidence="6">
    <location>
        <begin position="171"/>
        <end position="190"/>
    </location>
</feature>
<keyword evidence="3 6" id="KW-0812">Transmembrane</keyword>
<keyword evidence="8" id="KW-1185">Reference proteome</keyword>
<dbReference type="GO" id="GO:0010256">
    <property type="term" value="P:endomembrane system organization"/>
    <property type="evidence" value="ECO:0007669"/>
    <property type="project" value="TreeGrafter"/>
</dbReference>